<feature type="compositionally biased region" description="Basic and acidic residues" evidence="1">
    <location>
        <begin position="339"/>
        <end position="350"/>
    </location>
</feature>
<dbReference type="AlphaFoldDB" id="A0A7W3P5X9"/>
<feature type="compositionally biased region" description="Low complexity" evidence="1">
    <location>
        <begin position="272"/>
        <end position="291"/>
    </location>
</feature>
<feature type="region of interest" description="Disordered" evidence="1">
    <location>
        <begin position="244"/>
        <end position="291"/>
    </location>
</feature>
<sequence>MSRKKQARRIEAAVDELATSTADKVAPLIHSAADAVESAAEKVGPLAQAAADKVAPIAQAAAEKVEPYAHAAREKVEPYAHAAYETVAERVTPVAQTAYETVSERVAPYAAVAAEKVAPVAKEARKRGAHVAHDAVEKLSPRLDDALDRVTPALEHARDRVQGDLLPKLADRLSEVADGAVNSAAGLEAQKRSRAAAAALRGELVLPEDAPRKRSWLKRLLVIAGIGGVAFVLLRKFLGGGDSDWQAARPTPYTSTTITEPARPNENGSGPGTAASAPTAPGAVDDDPSAAVVASHAAVFEVAPDADAVTPKPAHAADEPTEESTQPEAGPDEVVDPAAETKDGAEQDRS</sequence>
<evidence type="ECO:0000256" key="2">
    <source>
        <dbReference type="SAM" id="Phobius"/>
    </source>
</evidence>
<evidence type="ECO:0000256" key="1">
    <source>
        <dbReference type="SAM" id="MobiDB-lite"/>
    </source>
</evidence>
<gene>
    <name evidence="3" type="ORF">FHX74_001974</name>
</gene>
<reference evidence="3 4" key="1">
    <citation type="submission" date="2020-07" db="EMBL/GenBank/DDBJ databases">
        <title>Sequencing the genomes of 1000 actinobacteria strains.</title>
        <authorList>
            <person name="Klenk H.-P."/>
        </authorList>
    </citation>
    <scope>NUCLEOTIDE SEQUENCE [LARGE SCALE GENOMIC DNA]</scope>
    <source>
        <strain evidence="3 4">DSM 100723</strain>
    </source>
</reference>
<keyword evidence="2" id="KW-1133">Transmembrane helix</keyword>
<organism evidence="3 4">
    <name type="scientific">Microlunatus kandeliicorticis</name>
    <dbReference type="NCBI Taxonomy" id="1759536"/>
    <lineage>
        <taxon>Bacteria</taxon>
        <taxon>Bacillati</taxon>
        <taxon>Actinomycetota</taxon>
        <taxon>Actinomycetes</taxon>
        <taxon>Propionibacteriales</taxon>
        <taxon>Propionibacteriaceae</taxon>
        <taxon>Microlunatus</taxon>
    </lineage>
</organism>
<keyword evidence="4" id="KW-1185">Reference proteome</keyword>
<comment type="caution">
    <text evidence="3">The sequence shown here is derived from an EMBL/GenBank/DDBJ whole genome shotgun (WGS) entry which is preliminary data.</text>
</comment>
<proteinExistence type="predicted"/>
<keyword evidence="2" id="KW-0812">Transmembrane</keyword>
<dbReference type="EMBL" id="JACGWT010000003">
    <property type="protein sequence ID" value="MBA8794355.1"/>
    <property type="molecule type" value="Genomic_DNA"/>
</dbReference>
<dbReference type="Proteomes" id="UP000523079">
    <property type="component" value="Unassembled WGS sequence"/>
</dbReference>
<feature type="transmembrane region" description="Helical" evidence="2">
    <location>
        <begin position="220"/>
        <end position="238"/>
    </location>
</feature>
<accession>A0A7W3P5X9</accession>
<name>A0A7W3P5X9_9ACTN</name>
<protein>
    <submittedName>
        <fullName evidence="3">Uncharacterized protein</fullName>
    </submittedName>
</protein>
<keyword evidence="2" id="KW-0472">Membrane</keyword>
<evidence type="ECO:0000313" key="4">
    <source>
        <dbReference type="Proteomes" id="UP000523079"/>
    </source>
</evidence>
<dbReference type="Gene3D" id="1.20.120.20">
    <property type="entry name" value="Apolipoprotein"/>
    <property type="match status" value="2"/>
</dbReference>
<dbReference type="SUPFAM" id="SSF58113">
    <property type="entry name" value="Apolipoprotein A-I"/>
    <property type="match status" value="1"/>
</dbReference>
<feature type="region of interest" description="Disordered" evidence="1">
    <location>
        <begin position="304"/>
        <end position="350"/>
    </location>
</feature>
<dbReference type="RefSeq" id="WP_182559948.1">
    <property type="nucleotide sequence ID" value="NZ_JACGWT010000003.1"/>
</dbReference>
<evidence type="ECO:0000313" key="3">
    <source>
        <dbReference type="EMBL" id="MBA8794355.1"/>
    </source>
</evidence>